<dbReference type="PROSITE" id="PS50096">
    <property type="entry name" value="IQ"/>
    <property type="match status" value="1"/>
</dbReference>
<evidence type="ECO:0000256" key="10">
    <source>
        <dbReference type="ARBA" id="ARBA00032180"/>
    </source>
</evidence>
<reference evidence="13" key="1">
    <citation type="submission" date="2019-07" db="EMBL/GenBank/DDBJ databases">
        <title>Annotation for the trematode Paragonimus miyazaki's.</title>
        <authorList>
            <person name="Choi Y.-J."/>
        </authorList>
    </citation>
    <scope>NUCLEOTIDE SEQUENCE</scope>
    <source>
        <strain evidence="13">Japan</strain>
    </source>
</reference>
<comment type="similarity">
    <text evidence="3">Belongs to the DRC10 family.</text>
</comment>
<organism evidence="13 14">
    <name type="scientific">Paragonimus skrjabini miyazakii</name>
    <dbReference type="NCBI Taxonomy" id="59628"/>
    <lineage>
        <taxon>Eukaryota</taxon>
        <taxon>Metazoa</taxon>
        <taxon>Spiralia</taxon>
        <taxon>Lophotrochozoa</taxon>
        <taxon>Platyhelminthes</taxon>
        <taxon>Trematoda</taxon>
        <taxon>Digenea</taxon>
        <taxon>Plagiorchiida</taxon>
        <taxon>Troglotremata</taxon>
        <taxon>Troglotrematidae</taxon>
        <taxon>Paragonimus</taxon>
    </lineage>
</organism>
<evidence type="ECO:0000256" key="4">
    <source>
        <dbReference type="ARBA" id="ARBA00021752"/>
    </source>
</evidence>
<evidence type="ECO:0000256" key="11">
    <source>
        <dbReference type="ARBA" id="ARBA00046836"/>
    </source>
</evidence>
<dbReference type="CDD" id="cd23767">
    <property type="entry name" value="IQCD"/>
    <property type="match status" value="1"/>
</dbReference>
<evidence type="ECO:0000256" key="6">
    <source>
        <dbReference type="ARBA" id="ARBA00022846"/>
    </source>
</evidence>
<dbReference type="EMBL" id="JTDE01000236">
    <property type="protein sequence ID" value="KAF7261876.1"/>
    <property type="molecule type" value="Genomic_DNA"/>
</dbReference>
<keyword evidence="8" id="KW-0206">Cytoskeleton</keyword>
<evidence type="ECO:0000256" key="8">
    <source>
        <dbReference type="ARBA" id="ARBA00023212"/>
    </source>
</evidence>
<comment type="caution">
    <text evidence="13">The sequence shown here is derived from an EMBL/GenBank/DDBJ whole genome shotgun (WGS) entry which is preliminary data.</text>
</comment>
<evidence type="ECO:0000256" key="2">
    <source>
        <dbReference type="ARBA" id="ARBA00004611"/>
    </source>
</evidence>
<dbReference type="Pfam" id="PF00612">
    <property type="entry name" value="IQ"/>
    <property type="match status" value="1"/>
</dbReference>
<keyword evidence="9" id="KW-0966">Cell projection</keyword>
<name>A0A8S9Z8J1_9TREM</name>
<keyword evidence="5" id="KW-0963">Cytoplasm</keyword>
<evidence type="ECO:0000256" key="9">
    <source>
        <dbReference type="ARBA" id="ARBA00023273"/>
    </source>
</evidence>
<comment type="subunit">
    <text evidence="11">Component of the nexin-dynein regulatory complex (N-DRC). Interacts with CFAP52.</text>
</comment>
<dbReference type="PANTHER" id="PTHR31598:SF1">
    <property type="entry name" value="DYNEIN REGULATORY COMPLEX PROTEIN 10"/>
    <property type="match status" value="1"/>
</dbReference>
<protein>
    <recommendedName>
        <fullName evidence="4">Dynein regulatory complex protein 10</fullName>
    </recommendedName>
    <alternativeName>
        <fullName evidence="10">IQ domain-containing protein D</fullName>
    </alternativeName>
</protein>
<comment type="subcellular location">
    <subcellularLocation>
        <location evidence="2">Cytoplasm</location>
        <location evidence="2">Cytoskeleton</location>
        <location evidence="2">Flagellum axoneme</location>
    </subcellularLocation>
</comment>
<dbReference type="Gene3D" id="1.20.5.190">
    <property type="match status" value="1"/>
</dbReference>
<gene>
    <name evidence="13" type="ORF">EG68_00867</name>
</gene>
<dbReference type="Proteomes" id="UP000822476">
    <property type="component" value="Unassembled WGS sequence"/>
</dbReference>
<keyword evidence="6" id="KW-0282">Flagellum</keyword>
<keyword evidence="12" id="KW-0175">Coiled coil</keyword>
<comment type="function">
    <text evidence="1">Component of the nexin-dynein regulatory complex (N-DRC), a key regulator of ciliary/flagellar motility which maintains the alignment and integrity of the distal axoneme and regulates microtubule sliding in motile axonemes.</text>
</comment>
<evidence type="ECO:0000256" key="3">
    <source>
        <dbReference type="ARBA" id="ARBA00009071"/>
    </source>
</evidence>
<evidence type="ECO:0000256" key="12">
    <source>
        <dbReference type="SAM" id="Coils"/>
    </source>
</evidence>
<evidence type="ECO:0000313" key="13">
    <source>
        <dbReference type="EMBL" id="KAF7261876.1"/>
    </source>
</evidence>
<dbReference type="InterPro" id="IPR000048">
    <property type="entry name" value="IQ_motif_EF-hand-BS"/>
</dbReference>
<dbReference type="AlphaFoldDB" id="A0A8S9Z8J1"/>
<evidence type="ECO:0000256" key="1">
    <source>
        <dbReference type="ARBA" id="ARBA00003029"/>
    </source>
</evidence>
<sequence length="446" mass="52563">MTEPIRHLSATSDNDERFRRSSFMSSLPLLANAPSIQKLSLKHLPTIDAKRFMRVLDNTVTRVLLVSSFPRITSNVKEFSLLLGRNATVLFESYGPLSKLYDEQCARSKHRPRFTDRDAMDQHRPSYLTFDEAISMTSEGVYHPGRKRANVAQKLFELIRQLLRELLANPLAISALIRHREQWDIEPSMSCRRLAIQLVHLRSLTRNDLLTTPKARARRDEFLERLRKRDLEQRRTIEELSNQLDDLQTAQRTQLVERMKRLQEIQTKIRSIQEKTQTALRELKQQYENERRAVRQKHRESMRELESCLRTSKQQLSDLTKNNIEFERKLRMEKWKVEDSVSALLTKADTDMFEMQAEYDEHAEADRIEQEACDELMRKLEPLKIRADAVLEEKRLEAERQAAELAEQENIITAATTIQSLWRSWKARKTIKAERRKAKNIKKPLY</sequence>
<dbReference type="PANTHER" id="PTHR31598">
    <property type="entry name" value="IQ DOMAIN-CONTAINING PROTEIN D"/>
    <property type="match status" value="1"/>
</dbReference>
<accession>A0A8S9Z8J1</accession>
<evidence type="ECO:0000256" key="7">
    <source>
        <dbReference type="ARBA" id="ARBA00023069"/>
    </source>
</evidence>
<feature type="coiled-coil region" evidence="12">
    <location>
        <begin position="223"/>
        <end position="329"/>
    </location>
</feature>
<dbReference type="InterPro" id="IPR042815">
    <property type="entry name" value="DRC10"/>
</dbReference>
<keyword evidence="14" id="KW-1185">Reference proteome</keyword>
<dbReference type="OrthoDB" id="536093at2759"/>
<evidence type="ECO:0000256" key="5">
    <source>
        <dbReference type="ARBA" id="ARBA00022490"/>
    </source>
</evidence>
<keyword evidence="7" id="KW-0969">Cilium</keyword>
<proteinExistence type="inferred from homology"/>
<evidence type="ECO:0000313" key="14">
    <source>
        <dbReference type="Proteomes" id="UP000822476"/>
    </source>
</evidence>